<dbReference type="Gene3D" id="3.40.50.300">
    <property type="entry name" value="P-loop containing nucleotide triphosphate hydrolases"/>
    <property type="match status" value="1"/>
</dbReference>
<evidence type="ECO:0000256" key="1">
    <source>
        <dbReference type="ARBA" id="ARBA00022723"/>
    </source>
</evidence>
<evidence type="ECO:0000256" key="6">
    <source>
        <dbReference type="HAMAP-Rule" id="MF_02040"/>
    </source>
</evidence>
<dbReference type="CDD" id="cd02037">
    <property type="entry name" value="Mrp_NBP35"/>
    <property type="match status" value="1"/>
</dbReference>
<name>A0A075QZI0_BRELA</name>
<dbReference type="HOGENOM" id="CLU_024839_0_0_9"/>
<proteinExistence type="inferred from homology"/>
<evidence type="ECO:0000256" key="4">
    <source>
        <dbReference type="ARBA" id="ARBA00023004"/>
    </source>
</evidence>
<keyword evidence="4 6" id="KW-0408">Iron</keyword>
<dbReference type="eggNOG" id="COG0489">
    <property type="taxonomic scope" value="Bacteria"/>
</dbReference>
<gene>
    <name evidence="9" type="primary">ylxH_1</name>
    <name evidence="9" type="ORF">BRLA_c002160</name>
</gene>
<sequence length="384" mass="41842">MRTPKPVSQLENRGGFNMLTKEKILEALRDVKDPEINRSLVELNMIRNIAIEERHVSLEVVLTISGCPLKVKIQDDVVQAIRALGAEQVDVRFGAMTEEERAALSQQLRGGQATASQGQGQGPGQTNVLHPILAENSKTTFIAITSGKGGVGKSTVTVNLAVALARLGKKVGIIDADIYGFSVPDMMNIEQRPTVIGQTILPVEKFGVKVMSMGFFVEDNSPIIWRGPMLGKMLRNFFSEVHWGEDLDYLLLDLPPGTGDVALDIHTMIPQSKEIIVTTPHPTAAFVAARAGAMAMKTGHKILGVVENMAWYEAKDGSKEYVFGRGGGSKLAETLSCPLIAQIPLGQPENHPQEPEYSPSIYKTENAIGQIYMQLAQDVDRLCK</sequence>
<evidence type="ECO:0000313" key="9">
    <source>
        <dbReference type="EMBL" id="AIG24626.1"/>
    </source>
</evidence>
<evidence type="ECO:0000259" key="8">
    <source>
        <dbReference type="Pfam" id="PF01883"/>
    </source>
</evidence>
<dbReference type="EMBL" id="CP007806">
    <property type="protein sequence ID" value="AIG24626.1"/>
    <property type="molecule type" value="Genomic_DNA"/>
</dbReference>
<evidence type="ECO:0000256" key="3">
    <source>
        <dbReference type="ARBA" id="ARBA00022840"/>
    </source>
</evidence>
<dbReference type="InterPro" id="IPR044304">
    <property type="entry name" value="NUBPL-like"/>
</dbReference>
<dbReference type="HAMAP" id="MF_02040">
    <property type="entry name" value="Mrp_NBP35"/>
    <property type="match status" value="1"/>
</dbReference>
<dbReference type="GO" id="GO:0046872">
    <property type="term" value="F:metal ion binding"/>
    <property type="evidence" value="ECO:0007669"/>
    <property type="project" value="UniProtKB-KW"/>
</dbReference>
<dbReference type="Pfam" id="PF10609">
    <property type="entry name" value="ParA"/>
    <property type="match status" value="1"/>
</dbReference>
<protein>
    <recommendedName>
        <fullName evidence="6">Iron-sulfur cluster carrier protein</fullName>
    </recommendedName>
</protein>
<comment type="similarity">
    <text evidence="6">Belongs to the Mrp/NBP35 ATP-binding proteins family.</text>
</comment>
<evidence type="ECO:0000256" key="7">
    <source>
        <dbReference type="SAM" id="MobiDB-lite"/>
    </source>
</evidence>
<dbReference type="GO" id="GO:0005524">
    <property type="term" value="F:ATP binding"/>
    <property type="evidence" value="ECO:0007669"/>
    <property type="project" value="UniProtKB-UniRule"/>
</dbReference>
<feature type="region of interest" description="Disordered" evidence="7">
    <location>
        <begin position="104"/>
        <end position="128"/>
    </location>
</feature>
<organism evidence="9 10">
    <name type="scientific">Brevibacillus laterosporus LMG 15441</name>
    <dbReference type="NCBI Taxonomy" id="1042163"/>
    <lineage>
        <taxon>Bacteria</taxon>
        <taxon>Bacillati</taxon>
        <taxon>Bacillota</taxon>
        <taxon>Bacilli</taxon>
        <taxon>Bacillales</taxon>
        <taxon>Paenibacillaceae</taxon>
        <taxon>Brevibacillus</taxon>
    </lineage>
</organism>
<reference evidence="9 10" key="1">
    <citation type="journal article" date="2011" name="J. Bacteriol.">
        <title>Genome sequence of Brevibacillus laterosporus LMG 15441, a pathogen of invertebrates.</title>
        <authorList>
            <person name="Djukic M."/>
            <person name="Poehlein A."/>
            <person name="Thurmer A."/>
            <person name="Daniel R."/>
        </authorList>
    </citation>
    <scope>NUCLEOTIDE SEQUENCE [LARGE SCALE GENOMIC DNA]</scope>
    <source>
        <strain evidence="9 10">LMG 15441</strain>
    </source>
</reference>
<dbReference type="Proteomes" id="UP000005850">
    <property type="component" value="Chromosome"/>
</dbReference>
<dbReference type="AlphaFoldDB" id="A0A075QZI0"/>
<dbReference type="FunFam" id="3.40.50.300:FF:001099">
    <property type="entry name" value="Iron-sulfur cluster carrier protein"/>
    <property type="match status" value="1"/>
</dbReference>
<feature type="binding site" evidence="6">
    <location>
        <begin position="147"/>
        <end position="154"/>
    </location>
    <ligand>
        <name>ATP</name>
        <dbReference type="ChEBI" id="CHEBI:30616"/>
    </ligand>
</feature>
<dbReference type="InterPro" id="IPR027417">
    <property type="entry name" value="P-loop_NTPase"/>
</dbReference>
<dbReference type="InterPro" id="IPR033756">
    <property type="entry name" value="YlxH/NBP35"/>
</dbReference>
<keyword evidence="3 6" id="KW-0067">ATP-binding</keyword>
<dbReference type="SUPFAM" id="SSF117916">
    <property type="entry name" value="Fe-S cluster assembly (FSCA) domain-like"/>
    <property type="match status" value="1"/>
</dbReference>
<dbReference type="InterPro" id="IPR034904">
    <property type="entry name" value="FSCA_dom_sf"/>
</dbReference>
<evidence type="ECO:0000313" key="10">
    <source>
        <dbReference type="Proteomes" id="UP000005850"/>
    </source>
</evidence>
<feature type="domain" description="MIP18 family-like" evidence="8">
    <location>
        <begin position="21"/>
        <end position="88"/>
    </location>
</feature>
<dbReference type="SUPFAM" id="SSF52540">
    <property type="entry name" value="P-loop containing nucleoside triphosphate hydrolases"/>
    <property type="match status" value="1"/>
</dbReference>
<comment type="function">
    <text evidence="6">Binds and transfers iron-sulfur (Fe-S) clusters to target apoproteins. Can hydrolyze ATP.</text>
</comment>
<keyword evidence="6" id="KW-0378">Hydrolase</keyword>
<keyword evidence="2 6" id="KW-0547">Nucleotide-binding</keyword>
<dbReference type="GO" id="GO:0016887">
    <property type="term" value="F:ATP hydrolysis activity"/>
    <property type="evidence" value="ECO:0007669"/>
    <property type="project" value="UniProtKB-UniRule"/>
</dbReference>
<evidence type="ECO:0000256" key="2">
    <source>
        <dbReference type="ARBA" id="ARBA00022741"/>
    </source>
</evidence>
<dbReference type="Pfam" id="PF01883">
    <property type="entry name" value="FeS_assembly_P"/>
    <property type="match status" value="1"/>
</dbReference>
<dbReference type="STRING" id="1042163.BRLA_c002160"/>
<accession>A0A075QZI0</accession>
<keyword evidence="10" id="KW-1185">Reference proteome</keyword>
<dbReference type="InterPro" id="IPR019591">
    <property type="entry name" value="Mrp/NBP35_ATP-bd"/>
</dbReference>
<keyword evidence="5 6" id="KW-0411">Iron-sulfur</keyword>
<dbReference type="GO" id="GO:0016226">
    <property type="term" value="P:iron-sulfur cluster assembly"/>
    <property type="evidence" value="ECO:0007669"/>
    <property type="project" value="InterPro"/>
</dbReference>
<dbReference type="GO" id="GO:0051539">
    <property type="term" value="F:4 iron, 4 sulfur cluster binding"/>
    <property type="evidence" value="ECO:0007669"/>
    <property type="project" value="TreeGrafter"/>
</dbReference>
<dbReference type="KEGG" id="blr:BRLA_c002160"/>
<dbReference type="InterPro" id="IPR002744">
    <property type="entry name" value="MIP18-like"/>
</dbReference>
<dbReference type="PANTHER" id="PTHR42961:SF2">
    <property type="entry name" value="IRON-SULFUR PROTEIN NUBPL"/>
    <property type="match status" value="1"/>
</dbReference>
<comment type="subunit">
    <text evidence="6">Homodimer.</text>
</comment>
<dbReference type="GO" id="GO:0140663">
    <property type="term" value="F:ATP-dependent FeS chaperone activity"/>
    <property type="evidence" value="ECO:0007669"/>
    <property type="project" value="InterPro"/>
</dbReference>
<dbReference type="PANTHER" id="PTHR42961">
    <property type="entry name" value="IRON-SULFUR PROTEIN NUBPL"/>
    <property type="match status" value="1"/>
</dbReference>
<keyword evidence="1 6" id="KW-0479">Metal-binding</keyword>
<evidence type="ECO:0000256" key="5">
    <source>
        <dbReference type="ARBA" id="ARBA00023014"/>
    </source>
</evidence>
<dbReference type="Gene3D" id="3.30.300.130">
    <property type="entry name" value="Fe-S cluster assembly (FSCA)"/>
    <property type="match status" value="1"/>
</dbReference>